<dbReference type="SUPFAM" id="SSF46689">
    <property type="entry name" value="Homeodomain-like"/>
    <property type="match status" value="1"/>
</dbReference>
<keyword evidence="5" id="KW-1185">Reference proteome</keyword>
<organism evidence="4 5">
    <name type="scientific">Kribbella deserti</name>
    <dbReference type="NCBI Taxonomy" id="1926257"/>
    <lineage>
        <taxon>Bacteria</taxon>
        <taxon>Bacillati</taxon>
        <taxon>Actinomycetota</taxon>
        <taxon>Actinomycetes</taxon>
        <taxon>Propionibacteriales</taxon>
        <taxon>Kribbellaceae</taxon>
        <taxon>Kribbella</taxon>
    </lineage>
</organism>
<dbReference type="Proteomes" id="UP001589890">
    <property type="component" value="Unassembled WGS sequence"/>
</dbReference>
<comment type="caution">
    <text evidence="4">The sequence shown here is derived from an EMBL/GenBank/DDBJ whole genome shotgun (WGS) entry which is preliminary data.</text>
</comment>
<dbReference type="PROSITE" id="PS50977">
    <property type="entry name" value="HTH_TETR_2"/>
    <property type="match status" value="1"/>
</dbReference>
<dbReference type="Pfam" id="PF21313">
    <property type="entry name" value="EthR_C"/>
    <property type="match status" value="1"/>
</dbReference>
<gene>
    <name evidence="4" type="ORF">ACFFGN_09275</name>
</gene>
<keyword evidence="1 2" id="KW-0238">DNA-binding</keyword>
<dbReference type="InterPro" id="IPR050109">
    <property type="entry name" value="HTH-type_TetR-like_transc_reg"/>
</dbReference>
<dbReference type="InterPro" id="IPR009057">
    <property type="entry name" value="Homeodomain-like_sf"/>
</dbReference>
<proteinExistence type="predicted"/>
<accession>A0ABV6QHY4</accession>
<dbReference type="InterPro" id="IPR049397">
    <property type="entry name" value="EthR_C"/>
</dbReference>
<dbReference type="SUPFAM" id="SSF48498">
    <property type="entry name" value="Tetracyclin repressor-like, C-terminal domain"/>
    <property type="match status" value="1"/>
</dbReference>
<sequence>MSTAAAPGVGRRKPSKGDLTSQAILAHAERLLAEHDITEITIDGLTAGAGISRSAFYFHFESREAVLRQLAEKVVAELFEAAAVWLDGPIGDQPTDQVRRGLAATVAVWRRHGPVLRGAVRARDIDPEIRRFWAETGRRLLTAVTARIEAERAAGIALDGPPAKALATVLIAMNDEVCFHHSRAKRSAAADREVVDTLATVWLRTLYGG</sequence>
<evidence type="ECO:0000256" key="1">
    <source>
        <dbReference type="ARBA" id="ARBA00023125"/>
    </source>
</evidence>
<dbReference type="Pfam" id="PF00440">
    <property type="entry name" value="TetR_N"/>
    <property type="match status" value="1"/>
</dbReference>
<dbReference type="InterPro" id="IPR001647">
    <property type="entry name" value="HTH_TetR"/>
</dbReference>
<evidence type="ECO:0000259" key="3">
    <source>
        <dbReference type="PROSITE" id="PS50977"/>
    </source>
</evidence>
<feature type="DNA-binding region" description="H-T-H motif" evidence="2">
    <location>
        <begin position="41"/>
        <end position="60"/>
    </location>
</feature>
<dbReference type="PANTHER" id="PTHR30055:SF184">
    <property type="entry name" value="HTH-TYPE TRANSCRIPTIONAL REGULATOR ETHR"/>
    <property type="match status" value="1"/>
</dbReference>
<evidence type="ECO:0000313" key="4">
    <source>
        <dbReference type="EMBL" id="MFC0624252.1"/>
    </source>
</evidence>
<evidence type="ECO:0000313" key="5">
    <source>
        <dbReference type="Proteomes" id="UP001589890"/>
    </source>
</evidence>
<dbReference type="InterPro" id="IPR036271">
    <property type="entry name" value="Tet_transcr_reg_TetR-rel_C_sf"/>
</dbReference>
<dbReference type="RefSeq" id="WP_380045312.1">
    <property type="nucleotide sequence ID" value="NZ_JBHLTC010000010.1"/>
</dbReference>
<name>A0ABV6QHY4_9ACTN</name>
<dbReference type="Gene3D" id="1.10.357.10">
    <property type="entry name" value="Tetracycline Repressor, domain 2"/>
    <property type="match status" value="1"/>
</dbReference>
<dbReference type="PANTHER" id="PTHR30055">
    <property type="entry name" value="HTH-TYPE TRANSCRIPTIONAL REGULATOR RUTR"/>
    <property type="match status" value="1"/>
</dbReference>
<dbReference type="EMBL" id="JBHLTC010000010">
    <property type="protein sequence ID" value="MFC0624252.1"/>
    <property type="molecule type" value="Genomic_DNA"/>
</dbReference>
<dbReference type="Gene3D" id="1.10.10.60">
    <property type="entry name" value="Homeodomain-like"/>
    <property type="match status" value="1"/>
</dbReference>
<feature type="domain" description="HTH tetR-type" evidence="3">
    <location>
        <begin position="18"/>
        <end position="78"/>
    </location>
</feature>
<dbReference type="PRINTS" id="PR00455">
    <property type="entry name" value="HTHTETR"/>
</dbReference>
<evidence type="ECO:0000256" key="2">
    <source>
        <dbReference type="PROSITE-ProRule" id="PRU00335"/>
    </source>
</evidence>
<reference evidence="4 5" key="1">
    <citation type="submission" date="2024-09" db="EMBL/GenBank/DDBJ databases">
        <authorList>
            <person name="Sun Q."/>
            <person name="Mori K."/>
        </authorList>
    </citation>
    <scope>NUCLEOTIDE SEQUENCE [LARGE SCALE GENOMIC DNA]</scope>
    <source>
        <strain evidence="4 5">CGMCC 1.15906</strain>
    </source>
</reference>
<protein>
    <submittedName>
        <fullName evidence="4">TetR/AcrR family transcriptional regulator</fullName>
    </submittedName>
</protein>